<evidence type="ECO:0000313" key="3">
    <source>
        <dbReference type="Proteomes" id="UP000747542"/>
    </source>
</evidence>
<protein>
    <submittedName>
        <fullName evidence="2">Uncharacterized protein</fullName>
    </submittedName>
</protein>
<dbReference type="Proteomes" id="UP000747542">
    <property type="component" value="Unassembled WGS sequence"/>
</dbReference>
<feature type="region of interest" description="Disordered" evidence="1">
    <location>
        <begin position="43"/>
        <end position="106"/>
    </location>
</feature>
<feature type="compositionally biased region" description="Low complexity" evidence="1">
    <location>
        <begin position="70"/>
        <end position="99"/>
    </location>
</feature>
<keyword evidence="3" id="KW-1185">Reference proteome</keyword>
<name>A0A8J5THG4_HOMAM</name>
<evidence type="ECO:0000313" key="2">
    <source>
        <dbReference type="EMBL" id="KAG7174465.1"/>
    </source>
</evidence>
<comment type="caution">
    <text evidence="2">The sequence shown here is derived from an EMBL/GenBank/DDBJ whole genome shotgun (WGS) entry which is preliminary data.</text>
</comment>
<dbReference type="EMBL" id="JAHLQT010007678">
    <property type="protein sequence ID" value="KAG7174465.1"/>
    <property type="molecule type" value="Genomic_DNA"/>
</dbReference>
<dbReference type="AlphaFoldDB" id="A0A8J5THG4"/>
<reference evidence="2" key="1">
    <citation type="journal article" date="2021" name="Sci. Adv.">
        <title>The American lobster genome reveals insights on longevity, neural, and immune adaptations.</title>
        <authorList>
            <person name="Polinski J.M."/>
            <person name="Zimin A.V."/>
            <person name="Clark K.F."/>
            <person name="Kohn A.B."/>
            <person name="Sadowski N."/>
            <person name="Timp W."/>
            <person name="Ptitsyn A."/>
            <person name="Khanna P."/>
            <person name="Romanova D.Y."/>
            <person name="Williams P."/>
            <person name="Greenwood S.J."/>
            <person name="Moroz L.L."/>
            <person name="Walt D.R."/>
            <person name="Bodnar A.G."/>
        </authorList>
    </citation>
    <scope>NUCLEOTIDE SEQUENCE</scope>
    <source>
        <strain evidence="2">GMGI-L3</strain>
    </source>
</reference>
<sequence length="125" mass="13459">MIRVGLDTGLLKCLRLDDSAVGLDTFLQVGLGTGLLEAVRLGRSHGHDDSRDQLGILDHLKNRRPSVRQGDNSSDGISWGDDSSGSNTWGNNSSGSQQSHGEDNSHMARTTVTWRGQHSHPTTLA</sequence>
<evidence type="ECO:0000256" key="1">
    <source>
        <dbReference type="SAM" id="MobiDB-lite"/>
    </source>
</evidence>
<gene>
    <name evidence="2" type="ORF">Hamer_G003411</name>
</gene>
<organism evidence="2 3">
    <name type="scientific">Homarus americanus</name>
    <name type="common">American lobster</name>
    <dbReference type="NCBI Taxonomy" id="6706"/>
    <lineage>
        <taxon>Eukaryota</taxon>
        <taxon>Metazoa</taxon>
        <taxon>Ecdysozoa</taxon>
        <taxon>Arthropoda</taxon>
        <taxon>Crustacea</taxon>
        <taxon>Multicrustacea</taxon>
        <taxon>Malacostraca</taxon>
        <taxon>Eumalacostraca</taxon>
        <taxon>Eucarida</taxon>
        <taxon>Decapoda</taxon>
        <taxon>Pleocyemata</taxon>
        <taxon>Astacidea</taxon>
        <taxon>Nephropoidea</taxon>
        <taxon>Nephropidae</taxon>
        <taxon>Homarus</taxon>
    </lineage>
</organism>
<proteinExistence type="predicted"/>
<accession>A0A8J5THG4</accession>